<dbReference type="AlphaFoldDB" id="A0A9Q0XFA9"/>
<keyword evidence="4" id="KW-0472">Membrane</keyword>
<dbReference type="GO" id="GO:1904292">
    <property type="term" value="P:regulation of ERAD pathway"/>
    <property type="evidence" value="ECO:0007669"/>
    <property type="project" value="TreeGrafter"/>
</dbReference>
<name>A0A9Q0XFA9_9SAUR</name>
<evidence type="ECO:0000256" key="2">
    <source>
        <dbReference type="ARBA" id="ARBA00022692"/>
    </source>
</evidence>
<reference evidence="8" key="1">
    <citation type="journal article" date="2023" name="DNA Res.">
        <title>Chromosome-level genome assembly of Phrynocephalus forsythii using third-generation DNA sequencing and Hi-C analysis.</title>
        <authorList>
            <person name="Qi Y."/>
            <person name="Zhao W."/>
            <person name="Zhao Y."/>
            <person name="Niu C."/>
            <person name="Cao S."/>
            <person name="Zhang Y."/>
        </authorList>
    </citation>
    <scope>NUCLEOTIDE SEQUENCE</scope>
    <source>
        <tissue evidence="8">Muscle</tissue>
    </source>
</reference>
<feature type="compositionally biased region" description="Basic and acidic residues" evidence="6">
    <location>
        <begin position="123"/>
        <end position="135"/>
    </location>
</feature>
<comment type="subcellular location">
    <subcellularLocation>
        <location evidence="1">Membrane</location>
    </subcellularLocation>
</comment>
<evidence type="ECO:0000256" key="4">
    <source>
        <dbReference type="ARBA" id="ARBA00023136"/>
    </source>
</evidence>
<dbReference type="PANTHER" id="PTHR12943">
    <property type="entry name" value="HOMOCYSTEINE-RESPONSIVE ENDOPLASMIC RETICULUM-RESIDENT UNIQUITIN-LIKE DOMAIN HERPUD PROTEIN FAMILY MEMBER"/>
    <property type="match status" value="1"/>
</dbReference>
<dbReference type="EMBL" id="JAPFRF010000013">
    <property type="protein sequence ID" value="KAJ7312144.1"/>
    <property type="molecule type" value="Genomic_DNA"/>
</dbReference>
<dbReference type="Gene3D" id="3.10.20.90">
    <property type="entry name" value="Phosphatidylinositol 3-kinase Catalytic Subunit, Chain A, domain 1"/>
    <property type="match status" value="1"/>
</dbReference>
<dbReference type="Pfam" id="PF00240">
    <property type="entry name" value="ubiquitin"/>
    <property type="match status" value="1"/>
</dbReference>
<keyword evidence="3" id="KW-1133">Transmembrane helix</keyword>
<dbReference type="FunFam" id="3.10.20.90:FF:000046">
    <property type="entry name" value="Homocysteine-responsive endoplasmic reticulum-resident ubiquitin-like domain member 2 protein"/>
    <property type="match status" value="1"/>
</dbReference>
<feature type="region of interest" description="Disordered" evidence="6">
    <location>
        <begin position="92"/>
        <end position="147"/>
    </location>
</feature>
<dbReference type="SUPFAM" id="SSF54236">
    <property type="entry name" value="Ubiquitin-like"/>
    <property type="match status" value="1"/>
</dbReference>
<dbReference type="GO" id="GO:1902236">
    <property type="term" value="P:negative regulation of endoplasmic reticulum stress-induced intrinsic apoptotic signaling pathway"/>
    <property type="evidence" value="ECO:0007669"/>
    <property type="project" value="TreeGrafter"/>
</dbReference>
<sequence length="387" mass="43251">MAGVPSGRVALMVRVPAQQRHRDLLLPARRSWTVGRLKEELRRRHPGAPPEDAQRLIYYGKLLQDNLTLQEVLSEHEMVHLLHLVCSSKNLTEKQEEEAKDAEAERRPATLNQEPPVLPLDHAWSEGENSHHQPLEAETTGERPPPAQYPFQNVGLGYTSYTMYRLLQFWSHQVYARQYYMQYMAANAASGDSSSRRRTQEIPVTPVAPPAPLSGPFPVENQPAGNQNAPPPVNPGANQNLRMNAQGGALMEEDEDGGHRDWLDWLYSATLFYVFVNLVYFYSSLSRFLMVMLGTLLMYLHRVGWFPFTARAAGPPQPRVPAQAAVDQDPNNNLQEDNVGDQGEVEGSGSAPENQPVTPSFVSTACLFFKTFFASLLPEVVPPVVAD</sequence>
<feature type="compositionally biased region" description="Low complexity" evidence="6">
    <location>
        <begin position="317"/>
        <end position="326"/>
    </location>
</feature>
<dbReference type="GO" id="GO:0044325">
    <property type="term" value="F:transmembrane transporter binding"/>
    <property type="evidence" value="ECO:0007669"/>
    <property type="project" value="TreeGrafter"/>
</dbReference>
<keyword evidence="2" id="KW-0812">Transmembrane</keyword>
<feature type="compositionally biased region" description="Pro residues" evidence="6">
    <location>
        <begin position="206"/>
        <end position="215"/>
    </location>
</feature>
<dbReference type="PROSITE" id="PS50053">
    <property type="entry name" value="UBIQUITIN_2"/>
    <property type="match status" value="1"/>
</dbReference>
<dbReference type="InterPro" id="IPR000626">
    <property type="entry name" value="Ubiquitin-like_dom"/>
</dbReference>
<keyword evidence="5" id="KW-0834">Unfolded protein response</keyword>
<evidence type="ECO:0000259" key="7">
    <source>
        <dbReference type="PROSITE" id="PS50053"/>
    </source>
</evidence>
<evidence type="ECO:0000256" key="3">
    <source>
        <dbReference type="ARBA" id="ARBA00022989"/>
    </source>
</evidence>
<dbReference type="InterPro" id="IPR039751">
    <property type="entry name" value="HERPUD1/2"/>
</dbReference>
<feature type="domain" description="Ubiquitin-like" evidence="7">
    <location>
        <begin position="9"/>
        <end position="71"/>
    </location>
</feature>
<dbReference type="GO" id="GO:0006511">
    <property type="term" value="P:ubiquitin-dependent protein catabolic process"/>
    <property type="evidence" value="ECO:0007669"/>
    <property type="project" value="TreeGrafter"/>
</dbReference>
<dbReference type="PANTHER" id="PTHR12943:SF7">
    <property type="entry name" value="HOMOCYSTEINE-RESPONSIVE ENDOPLASMIC RETICULUM-RESIDENT UBIQUITIN-LIKE DOMAIN MEMBER 1 PROTEIN"/>
    <property type="match status" value="1"/>
</dbReference>
<dbReference type="GO" id="GO:0005789">
    <property type="term" value="C:endoplasmic reticulum membrane"/>
    <property type="evidence" value="ECO:0007669"/>
    <property type="project" value="TreeGrafter"/>
</dbReference>
<accession>A0A9Q0XFA9</accession>
<protein>
    <recommendedName>
        <fullName evidence="7">Ubiquitin-like domain-containing protein</fullName>
    </recommendedName>
</protein>
<feature type="region of interest" description="Disordered" evidence="6">
    <location>
        <begin position="190"/>
        <end position="228"/>
    </location>
</feature>
<dbReference type="GO" id="GO:0030968">
    <property type="term" value="P:endoplasmic reticulum unfolded protein response"/>
    <property type="evidence" value="ECO:0007669"/>
    <property type="project" value="TreeGrafter"/>
</dbReference>
<evidence type="ECO:0000313" key="8">
    <source>
        <dbReference type="EMBL" id="KAJ7312144.1"/>
    </source>
</evidence>
<evidence type="ECO:0000256" key="6">
    <source>
        <dbReference type="SAM" id="MobiDB-lite"/>
    </source>
</evidence>
<gene>
    <name evidence="8" type="ORF">JRQ81_006488</name>
</gene>
<evidence type="ECO:0000256" key="1">
    <source>
        <dbReference type="ARBA" id="ARBA00004370"/>
    </source>
</evidence>
<keyword evidence="9" id="KW-1185">Reference proteome</keyword>
<dbReference type="GO" id="GO:0032469">
    <property type="term" value="P:endoplasmic reticulum calcium ion homeostasis"/>
    <property type="evidence" value="ECO:0007669"/>
    <property type="project" value="TreeGrafter"/>
</dbReference>
<organism evidence="8 9">
    <name type="scientific">Phrynocephalus forsythii</name>
    <dbReference type="NCBI Taxonomy" id="171643"/>
    <lineage>
        <taxon>Eukaryota</taxon>
        <taxon>Metazoa</taxon>
        <taxon>Chordata</taxon>
        <taxon>Craniata</taxon>
        <taxon>Vertebrata</taxon>
        <taxon>Euteleostomi</taxon>
        <taxon>Lepidosauria</taxon>
        <taxon>Squamata</taxon>
        <taxon>Bifurcata</taxon>
        <taxon>Unidentata</taxon>
        <taxon>Episquamata</taxon>
        <taxon>Toxicofera</taxon>
        <taxon>Iguania</taxon>
        <taxon>Acrodonta</taxon>
        <taxon>Agamidae</taxon>
        <taxon>Agaminae</taxon>
        <taxon>Phrynocephalus</taxon>
    </lineage>
</organism>
<evidence type="ECO:0000256" key="5">
    <source>
        <dbReference type="ARBA" id="ARBA00023230"/>
    </source>
</evidence>
<dbReference type="InterPro" id="IPR029071">
    <property type="entry name" value="Ubiquitin-like_domsf"/>
</dbReference>
<dbReference type="SMART" id="SM00213">
    <property type="entry name" value="UBQ"/>
    <property type="match status" value="1"/>
</dbReference>
<dbReference type="Proteomes" id="UP001142489">
    <property type="component" value="Unassembled WGS sequence"/>
</dbReference>
<proteinExistence type="predicted"/>
<dbReference type="OrthoDB" id="21589at2759"/>
<evidence type="ECO:0000313" key="9">
    <source>
        <dbReference type="Proteomes" id="UP001142489"/>
    </source>
</evidence>
<comment type="caution">
    <text evidence="8">The sequence shown here is derived from an EMBL/GenBank/DDBJ whole genome shotgun (WGS) entry which is preliminary data.</text>
</comment>
<feature type="region of interest" description="Disordered" evidence="6">
    <location>
        <begin position="317"/>
        <end position="356"/>
    </location>
</feature>